<dbReference type="InterPro" id="IPR036390">
    <property type="entry name" value="WH_DNA-bd_sf"/>
</dbReference>
<comment type="caution">
    <text evidence="5">The sequence shown here is derived from an EMBL/GenBank/DDBJ whole genome shotgun (WGS) entry which is preliminary data.</text>
</comment>
<feature type="domain" description="HTH gntR-type" evidence="4">
    <location>
        <begin position="3"/>
        <end position="71"/>
    </location>
</feature>
<keyword evidence="2" id="KW-0238">DNA-binding</keyword>
<dbReference type="EMBL" id="WJBC01000001">
    <property type="protein sequence ID" value="MBC3802834.1"/>
    <property type="molecule type" value="Genomic_DNA"/>
</dbReference>
<sequence length="85" mass="9558">MAVPVYLKIADDIRKQITYGLLNANDPLSSEKELCSKYGVSRMTVRKALAILVDENLLYSVPGKGYFTKKSITTNICLLLMNWLC</sequence>
<dbReference type="PANTHER" id="PTHR44846">
    <property type="entry name" value="MANNOSYL-D-GLYCERATE TRANSPORT/METABOLISM SYSTEM REPRESSOR MNGR-RELATED"/>
    <property type="match status" value="1"/>
</dbReference>
<dbReference type="InterPro" id="IPR050679">
    <property type="entry name" value="Bact_HTH_transcr_reg"/>
</dbReference>
<keyword evidence="3" id="KW-0804">Transcription</keyword>
<protein>
    <submittedName>
        <fullName evidence="5">GntR family transcriptional regulator</fullName>
    </submittedName>
</protein>
<dbReference type="SMART" id="SM00345">
    <property type="entry name" value="HTH_GNTR"/>
    <property type="match status" value="1"/>
</dbReference>
<dbReference type="Gene3D" id="1.10.10.10">
    <property type="entry name" value="Winged helix-like DNA-binding domain superfamily/Winged helix DNA-binding domain"/>
    <property type="match status" value="1"/>
</dbReference>
<keyword evidence="6" id="KW-1185">Reference proteome</keyword>
<proteinExistence type="predicted"/>
<dbReference type="PANTHER" id="PTHR44846:SF1">
    <property type="entry name" value="MANNOSYL-D-GLYCERATE TRANSPORT_METABOLISM SYSTEM REPRESSOR MNGR-RELATED"/>
    <property type="match status" value="1"/>
</dbReference>
<dbReference type="Pfam" id="PF00392">
    <property type="entry name" value="GntR"/>
    <property type="match status" value="1"/>
</dbReference>
<evidence type="ECO:0000256" key="1">
    <source>
        <dbReference type="ARBA" id="ARBA00023015"/>
    </source>
</evidence>
<gene>
    <name evidence="5" type="ORF">GH808_00055</name>
</gene>
<evidence type="ECO:0000259" key="4">
    <source>
        <dbReference type="PROSITE" id="PS50949"/>
    </source>
</evidence>
<accession>A0ABR6WQE1</accession>
<evidence type="ECO:0000313" key="6">
    <source>
        <dbReference type="Proteomes" id="UP000603234"/>
    </source>
</evidence>
<organism evidence="5 6">
    <name type="scientific">Acetobacterium fimetarium</name>
    <dbReference type="NCBI Taxonomy" id="52691"/>
    <lineage>
        <taxon>Bacteria</taxon>
        <taxon>Bacillati</taxon>
        <taxon>Bacillota</taxon>
        <taxon>Clostridia</taxon>
        <taxon>Eubacteriales</taxon>
        <taxon>Eubacteriaceae</taxon>
        <taxon>Acetobacterium</taxon>
    </lineage>
</organism>
<evidence type="ECO:0000256" key="3">
    <source>
        <dbReference type="ARBA" id="ARBA00023163"/>
    </source>
</evidence>
<dbReference type="Proteomes" id="UP000603234">
    <property type="component" value="Unassembled WGS sequence"/>
</dbReference>
<dbReference type="PROSITE" id="PS50949">
    <property type="entry name" value="HTH_GNTR"/>
    <property type="match status" value="1"/>
</dbReference>
<dbReference type="RefSeq" id="WP_186840759.1">
    <property type="nucleotide sequence ID" value="NZ_WJBC01000001.1"/>
</dbReference>
<reference evidence="5 6" key="1">
    <citation type="journal article" date="2020" name="mSystems">
        <title>Defining Genomic and Predicted Metabolic Features of the Acetobacterium Genus.</title>
        <authorList>
            <person name="Ross D.E."/>
            <person name="Marshall C.W."/>
            <person name="Gulliver D."/>
            <person name="May H.D."/>
            <person name="Norman R.S."/>
        </authorList>
    </citation>
    <scope>NUCLEOTIDE SEQUENCE [LARGE SCALE GENOMIC DNA]</scope>
    <source>
        <strain evidence="5 6">DSM 8238</strain>
    </source>
</reference>
<dbReference type="InterPro" id="IPR000524">
    <property type="entry name" value="Tscrpt_reg_HTH_GntR"/>
</dbReference>
<dbReference type="PRINTS" id="PR00035">
    <property type="entry name" value="HTHGNTR"/>
</dbReference>
<evidence type="ECO:0000313" key="5">
    <source>
        <dbReference type="EMBL" id="MBC3802834.1"/>
    </source>
</evidence>
<dbReference type="SUPFAM" id="SSF46785">
    <property type="entry name" value="Winged helix' DNA-binding domain"/>
    <property type="match status" value="1"/>
</dbReference>
<dbReference type="CDD" id="cd07377">
    <property type="entry name" value="WHTH_GntR"/>
    <property type="match status" value="1"/>
</dbReference>
<keyword evidence="1" id="KW-0805">Transcription regulation</keyword>
<name>A0ABR6WQE1_9FIRM</name>
<dbReference type="InterPro" id="IPR036388">
    <property type="entry name" value="WH-like_DNA-bd_sf"/>
</dbReference>
<evidence type="ECO:0000256" key="2">
    <source>
        <dbReference type="ARBA" id="ARBA00023125"/>
    </source>
</evidence>